<dbReference type="EMBL" id="AP026803">
    <property type="protein sequence ID" value="BDR60611.1"/>
    <property type="molecule type" value="Genomic_DNA"/>
</dbReference>
<accession>A0ABM8BH69</accession>
<organism evidence="1 2">
    <name type="scientific">Lactobacillus xylocopicola</name>
    <dbReference type="NCBI Taxonomy" id="2976676"/>
    <lineage>
        <taxon>Bacteria</taxon>
        <taxon>Bacillati</taxon>
        <taxon>Bacillota</taxon>
        <taxon>Bacilli</taxon>
        <taxon>Lactobacillales</taxon>
        <taxon>Lactobacillaceae</taxon>
        <taxon>Lactobacillus</taxon>
    </lineage>
</organism>
<sequence length="101" mass="11724">MNEIKSHLYDEDFDFFDVIGSVDDLFSSSYQTKSVISDLWGLLLQMFLGTNDYENKTTALFAMSDIINYARKTRLSLDLDPLKQWRKSHDIETSSLEVIEC</sequence>
<proteinExistence type="predicted"/>
<evidence type="ECO:0000313" key="1">
    <source>
        <dbReference type="EMBL" id="BDR60611.1"/>
    </source>
</evidence>
<keyword evidence="2" id="KW-1185">Reference proteome</keyword>
<dbReference type="Proteomes" id="UP001321741">
    <property type="component" value="Chromosome"/>
</dbReference>
<protein>
    <submittedName>
        <fullName evidence="1">Uncharacterized protein</fullName>
    </submittedName>
</protein>
<gene>
    <name evidence="1" type="ORF">KIM322_08720</name>
</gene>
<name>A0ABM8BH69_9LACO</name>
<evidence type="ECO:0000313" key="2">
    <source>
        <dbReference type="Proteomes" id="UP001321741"/>
    </source>
</evidence>
<dbReference type="RefSeq" id="WP_317636868.1">
    <property type="nucleotide sequence ID" value="NZ_AP026803.1"/>
</dbReference>
<reference evidence="1 2" key="1">
    <citation type="journal article" date="2023" name="Microbiol. Spectr.">
        <title>Symbiosis of Carpenter Bees with Uncharacterized Lactic Acid Bacteria Showing NAD Auxotrophy.</title>
        <authorList>
            <person name="Kawasaki S."/>
            <person name="Ozawa K."/>
            <person name="Mori T."/>
            <person name="Yamamoto A."/>
            <person name="Ito M."/>
            <person name="Ohkuma M."/>
            <person name="Sakamoto M."/>
            <person name="Matsutani M."/>
        </authorList>
    </citation>
    <scope>NUCLEOTIDE SEQUENCE [LARGE SCALE GENOMIC DNA]</scope>
    <source>
        <strain evidence="1 2">Kim32-2</strain>
    </source>
</reference>